<organism evidence="7 8">
    <name type="scientific">Alloalcanivorax xenomutans</name>
    <dbReference type="NCBI Taxonomy" id="1094342"/>
    <lineage>
        <taxon>Bacteria</taxon>
        <taxon>Pseudomonadati</taxon>
        <taxon>Pseudomonadota</taxon>
        <taxon>Gammaproteobacteria</taxon>
        <taxon>Oceanospirillales</taxon>
        <taxon>Alcanivoracaceae</taxon>
        <taxon>Alloalcanivorax</taxon>
    </lineage>
</organism>
<evidence type="ECO:0000256" key="6">
    <source>
        <dbReference type="HAMAP-Rule" id="MF_00361"/>
    </source>
</evidence>
<proteinExistence type="inferred from homology"/>
<evidence type="ECO:0000256" key="1">
    <source>
        <dbReference type="ARBA" id="ARBA00022679"/>
    </source>
</evidence>
<accession>A0A9Q3W351</accession>
<keyword evidence="8" id="KW-1185">Reference proteome</keyword>
<dbReference type="SUPFAM" id="SSF111331">
    <property type="entry name" value="NAD kinase/diacylglycerol kinase-like"/>
    <property type="match status" value="1"/>
</dbReference>
<dbReference type="HAMAP" id="MF_00361">
    <property type="entry name" value="NAD_kinase"/>
    <property type="match status" value="1"/>
</dbReference>
<dbReference type="Gene3D" id="2.60.200.30">
    <property type="entry name" value="Probable inorganic polyphosphate/atp-NAD kinase, domain 2"/>
    <property type="match status" value="1"/>
</dbReference>
<comment type="caution">
    <text evidence="6">Lacks conserved residue(s) required for the propagation of feature annotation.</text>
</comment>
<dbReference type="Proteomes" id="UP001107961">
    <property type="component" value="Unassembled WGS sequence"/>
</dbReference>
<evidence type="ECO:0000256" key="3">
    <source>
        <dbReference type="ARBA" id="ARBA00022857"/>
    </source>
</evidence>
<keyword evidence="1 6" id="KW-0808">Transferase</keyword>
<dbReference type="Pfam" id="PF01513">
    <property type="entry name" value="NAD_kinase"/>
    <property type="match status" value="1"/>
</dbReference>
<keyword evidence="4 6" id="KW-0520">NAD</keyword>
<keyword evidence="2 6" id="KW-0418">Kinase</keyword>
<dbReference type="GO" id="GO:0019674">
    <property type="term" value="P:NAD+ metabolic process"/>
    <property type="evidence" value="ECO:0007669"/>
    <property type="project" value="InterPro"/>
</dbReference>
<keyword evidence="6" id="KW-0067">ATP-binding</keyword>
<feature type="binding site" evidence="6">
    <location>
        <begin position="148"/>
        <end position="149"/>
    </location>
    <ligand>
        <name>NAD(+)</name>
        <dbReference type="ChEBI" id="CHEBI:57540"/>
    </ligand>
</feature>
<protein>
    <recommendedName>
        <fullName evidence="6">NAD kinase</fullName>
        <ecNumber evidence="6">2.7.1.23</ecNumber>
    </recommendedName>
    <alternativeName>
        <fullName evidence="6">ATP-dependent NAD kinase</fullName>
    </alternativeName>
</protein>
<evidence type="ECO:0000313" key="8">
    <source>
        <dbReference type="Proteomes" id="UP001107961"/>
    </source>
</evidence>
<dbReference type="GO" id="GO:0003951">
    <property type="term" value="F:NAD+ kinase activity"/>
    <property type="evidence" value="ECO:0007669"/>
    <property type="project" value="UniProtKB-UniRule"/>
</dbReference>
<comment type="subcellular location">
    <subcellularLocation>
        <location evidence="6">Cytoplasm</location>
    </subcellularLocation>
</comment>
<dbReference type="RefSeq" id="WP_233925074.1">
    <property type="nucleotide sequence ID" value="NZ_CP102389.1"/>
</dbReference>
<dbReference type="AlphaFoldDB" id="A0A9Q3W351"/>
<dbReference type="Gene3D" id="3.40.50.10330">
    <property type="entry name" value="Probable inorganic polyphosphate/atp-NAD kinase, domain 1"/>
    <property type="match status" value="1"/>
</dbReference>
<dbReference type="PANTHER" id="PTHR20275:SF0">
    <property type="entry name" value="NAD KINASE"/>
    <property type="match status" value="1"/>
</dbReference>
<name>A0A9Q3W351_9GAMM</name>
<reference evidence="7" key="1">
    <citation type="submission" date="2022-01" db="EMBL/GenBank/DDBJ databases">
        <authorList>
            <person name="Karlyshev A.V."/>
            <person name="Jaspars M."/>
        </authorList>
    </citation>
    <scope>NUCLEOTIDE SEQUENCE</scope>
    <source>
        <strain evidence="7">AGSA3-2</strain>
    </source>
</reference>
<dbReference type="GO" id="GO:0005737">
    <property type="term" value="C:cytoplasm"/>
    <property type="evidence" value="ECO:0007669"/>
    <property type="project" value="UniProtKB-SubCell"/>
</dbReference>
<feature type="binding site" evidence="6">
    <location>
        <begin position="74"/>
        <end position="75"/>
    </location>
    <ligand>
        <name>NAD(+)</name>
        <dbReference type="ChEBI" id="CHEBI:57540"/>
    </ligand>
</feature>
<dbReference type="PANTHER" id="PTHR20275">
    <property type="entry name" value="NAD KINASE"/>
    <property type="match status" value="1"/>
</dbReference>
<evidence type="ECO:0000256" key="2">
    <source>
        <dbReference type="ARBA" id="ARBA00022777"/>
    </source>
</evidence>
<dbReference type="EC" id="2.7.1.23" evidence="6"/>
<feature type="binding site" evidence="6">
    <location>
        <position position="176"/>
    </location>
    <ligand>
        <name>NAD(+)</name>
        <dbReference type="ChEBI" id="CHEBI:57540"/>
    </ligand>
</feature>
<keyword evidence="6" id="KW-0963">Cytoplasm</keyword>
<comment type="function">
    <text evidence="6">Involved in the regulation of the intracellular balance of NAD and NADP, and is a key enzyme in the biosynthesis of NADP. Catalyzes specifically the phosphorylation on 2'-hydroxyl of the adenosine moiety of NAD to yield NADP.</text>
</comment>
<dbReference type="InterPro" id="IPR017437">
    <property type="entry name" value="ATP-NAD_kinase_PpnK-typ_C"/>
</dbReference>
<comment type="catalytic activity">
    <reaction evidence="5 6">
        <text>NAD(+) + ATP = ADP + NADP(+) + H(+)</text>
        <dbReference type="Rhea" id="RHEA:18629"/>
        <dbReference type="ChEBI" id="CHEBI:15378"/>
        <dbReference type="ChEBI" id="CHEBI:30616"/>
        <dbReference type="ChEBI" id="CHEBI:57540"/>
        <dbReference type="ChEBI" id="CHEBI:58349"/>
        <dbReference type="ChEBI" id="CHEBI:456216"/>
        <dbReference type="EC" id="2.7.1.23"/>
    </reaction>
</comment>
<keyword evidence="6" id="KW-0547">Nucleotide-binding</keyword>
<dbReference type="NCBIfam" id="NF002306">
    <property type="entry name" value="PRK01231.1"/>
    <property type="match status" value="1"/>
</dbReference>
<dbReference type="InterPro" id="IPR016064">
    <property type="entry name" value="NAD/diacylglycerol_kinase_sf"/>
</dbReference>
<dbReference type="Pfam" id="PF20143">
    <property type="entry name" value="NAD_kinase_C"/>
    <property type="match status" value="1"/>
</dbReference>
<comment type="caution">
    <text evidence="7">The sequence shown here is derived from an EMBL/GenBank/DDBJ whole genome shotgun (WGS) entry which is preliminary data.</text>
</comment>
<gene>
    <name evidence="6" type="primary">nadK</name>
    <name evidence="7" type="ORF">LZG35_03795</name>
</gene>
<feature type="binding site" evidence="6">
    <location>
        <position position="178"/>
    </location>
    <ligand>
        <name>NAD(+)</name>
        <dbReference type="ChEBI" id="CHEBI:57540"/>
    </ligand>
</feature>
<dbReference type="GO" id="GO:0005524">
    <property type="term" value="F:ATP binding"/>
    <property type="evidence" value="ECO:0007669"/>
    <property type="project" value="UniProtKB-KW"/>
</dbReference>
<feature type="active site" description="Proton acceptor" evidence="6">
    <location>
        <position position="74"/>
    </location>
</feature>
<comment type="cofactor">
    <cofactor evidence="6">
        <name>a divalent metal cation</name>
        <dbReference type="ChEBI" id="CHEBI:60240"/>
    </cofactor>
</comment>
<evidence type="ECO:0000313" key="7">
    <source>
        <dbReference type="EMBL" id="MCE7507745.1"/>
    </source>
</evidence>
<comment type="similarity">
    <text evidence="6">Belongs to the NAD kinase family.</text>
</comment>
<feature type="binding site" evidence="6">
    <location>
        <begin position="189"/>
        <end position="194"/>
    </location>
    <ligand>
        <name>NAD(+)</name>
        <dbReference type="ChEBI" id="CHEBI:57540"/>
    </ligand>
</feature>
<dbReference type="GO" id="GO:0051287">
    <property type="term" value="F:NAD binding"/>
    <property type="evidence" value="ECO:0007669"/>
    <property type="project" value="UniProtKB-ARBA"/>
</dbReference>
<dbReference type="GO" id="GO:0046872">
    <property type="term" value="F:metal ion binding"/>
    <property type="evidence" value="ECO:0007669"/>
    <property type="project" value="UniProtKB-UniRule"/>
</dbReference>
<sequence>MAQDKFRNIGLIARSESEQALYSMRQLIHFLHGRDCTVILEKDIAGSLPEMGLQAASAAQMGESCDLVIVVGGDGSLLGAARTLARYDVPVLGVNRGHLGFLTDILPSEIESRVGQVLDGEYTTERRFLLDMEVRRGSLVMGEGSALNDVVLLSGDSVHMIDFELIIDGHFVYGQRSDGLIISTPTGSTAYALSGGGPIMHPRLDAMVLVPMNPHTLTSRPLVVDGNSEIKIQITTEKVKPLVSCDGTSGVRLQLGDVIAIRKKPHRLQLIHPPGHDFYQACRSKLGWSTRPGDN</sequence>
<evidence type="ECO:0000256" key="5">
    <source>
        <dbReference type="ARBA" id="ARBA00047925"/>
    </source>
</evidence>
<feature type="binding site" evidence="6">
    <location>
        <position position="159"/>
    </location>
    <ligand>
        <name>NAD(+)</name>
        <dbReference type="ChEBI" id="CHEBI:57540"/>
    </ligand>
</feature>
<dbReference type="InterPro" id="IPR002504">
    <property type="entry name" value="NADK"/>
</dbReference>
<evidence type="ECO:0000256" key="4">
    <source>
        <dbReference type="ARBA" id="ARBA00023027"/>
    </source>
</evidence>
<dbReference type="GO" id="GO:0006741">
    <property type="term" value="P:NADP+ biosynthetic process"/>
    <property type="evidence" value="ECO:0007669"/>
    <property type="project" value="UniProtKB-UniRule"/>
</dbReference>
<dbReference type="EMBL" id="JAJVKT010000003">
    <property type="protein sequence ID" value="MCE7507745.1"/>
    <property type="molecule type" value="Genomic_DNA"/>
</dbReference>
<dbReference type="InterPro" id="IPR017438">
    <property type="entry name" value="ATP-NAD_kinase_N"/>
</dbReference>
<keyword evidence="3 6" id="KW-0521">NADP</keyword>